<dbReference type="OrthoDB" id="5881184at2"/>
<dbReference type="eggNOG" id="COG2384">
    <property type="taxonomic scope" value="Bacteria"/>
</dbReference>
<dbReference type="PANTHER" id="PTHR38451">
    <property type="entry name" value="TRNA (ADENINE(22)-N(1))-METHYLTRANSFERASE"/>
    <property type="match status" value="1"/>
</dbReference>
<evidence type="ECO:0008006" key="4">
    <source>
        <dbReference type="Google" id="ProtNLM"/>
    </source>
</evidence>
<dbReference type="PANTHER" id="PTHR38451:SF1">
    <property type="entry name" value="TRNA (ADENINE(22)-N(1))-METHYLTRANSFERASE"/>
    <property type="match status" value="1"/>
</dbReference>
<dbReference type="HOGENOM" id="CLU_071037_1_0_9"/>
<protein>
    <recommendedName>
        <fullName evidence="4">SAM-dependent methyltransferase</fullName>
    </recommendedName>
</protein>
<dbReference type="SUPFAM" id="SSF53335">
    <property type="entry name" value="S-adenosyl-L-methionine-dependent methyltransferases"/>
    <property type="match status" value="1"/>
</dbReference>
<dbReference type="Pfam" id="PF12847">
    <property type="entry name" value="Methyltransf_18"/>
    <property type="match status" value="1"/>
</dbReference>
<keyword evidence="1" id="KW-0175">Coiled coil</keyword>
<dbReference type="PIRSF" id="PIRSF018637">
    <property type="entry name" value="TrmK"/>
    <property type="match status" value="1"/>
</dbReference>
<dbReference type="Proteomes" id="UP000006094">
    <property type="component" value="Chromosome"/>
</dbReference>
<dbReference type="AlphaFoldDB" id="K0AYF2"/>
<organism evidence="2 3">
    <name type="scientific">Gottschalkia acidurici (strain ATCC 7906 / DSM 604 / BCRC 14475 / CIP 104303 / KCTC 5404 / NCIMB 10678 / 9a)</name>
    <name type="common">Clostridium acidurici</name>
    <dbReference type="NCBI Taxonomy" id="1128398"/>
    <lineage>
        <taxon>Bacteria</taxon>
        <taxon>Bacillati</taxon>
        <taxon>Bacillota</taxon>
        <taxon>Tissierellia</taxon>
        <taxon>Tissierellales</taxon>
        <taxon>Gottschalkiaceae</taxon>
        <taxon>Gottschalkia</taxon>
    </lineage>
</organism>
<dbReference type="GO" id="GO:0160105">
    <property type="term" value="F:tRNA (adenine(22)-N1)-methyltransferase activity"/>
    <property type="evidence" value="ECO:0007669"/>
    <property type="project" value="InterPro"/>
</dbReference>
<dbReference type="InterPro" id="IPR029063">
    <property type="entry name" value="SAM-dependent_MTases_sf"/>
</dbReference>
<dbReference type="STRING" id="1128398.Curi_c18010"/>
<dbReference type="RefSeq" id="WP_014967944.1">
    <property type="nucleotide sequence ID" value="NC_018664.1"/>
</dbReference>
<dbReference type="InterPro" id="IPR006901">
    <property type="entry name" value="TrmK"/>
</dbReference>
<name>K0AYF2_GOTA9</name>
<reference evidence="2 3" key="1">
    <citation type="journal article" date="2012" name="PLoS ONE">
        <title>The purine-utilizing bacterium Clostridium acidurici 9a: a genome-guided metabolic reconsideration.</title>
        <authorList>
            <person name="Hartwich K."/>
            <person name="Poehlein A."/>
            <person name="Daniel R."/>
        </authorList>
    </citation>
    <scope>NUCLEOTIDE SEQUENCE [LARGE SCALE GENOMIC DNA]</scope>
    <source>
        <strain evidence="3">ATCC 7906 / DSM 604 / BCRC 14475 / CIP 104303 / KCTC 5404 / NCIMB 10678 / 9a</strain>
    </source>
</reference>
<dbReference type="PATRIC" id="fig|1128398.3.peg.1849"/>
<proteinExistence type="predicted"/>
<evidence type="ECO:0000313" key="2">
    <source>
        <dbReference type="EMBL" id="AFS78808.1"/>
    </source>
</evidence>
<feature type="coiled-coil region" evidence="1">
    <location>
        <begin position="183"/>
        <end position="210"/>
    </location>
</feature>
<gene>
    <name evidence="2" type="ordered locus">Curi_c18010</name>
</gene>
<evidence type="ECO:0000313" key="3">
    <source>
        <dbReference type="Proteomes" id="UP000006094"/>
    </source>
</evidence>
<dbReference type="Gene3D" id="3.40.50.150">
    <property type="entry name" value="Vaccinia Virus protein VP39"/>
    <property type="match status" value="1"/>
</dbReference>
<sequence length="232" mass="26552">MKLSPRLQTIAEFIEKDTKVADIGTDHGYIPVYLVENNISEKVIASDINEGPLKNAQEYIAKKNLEEKIETRLGSGLNTINEGEIDTVVIAGMGGVLISEILEDSKIITKDIKSFILQPMTAIDELRKYLYDNDYTIIDEKLAKEGEKLYQILSVVHGKDKLDKEIYLEIGKKLIENKDPLLNEFLEAKIEKISKVLENLRNQKSDVNKEKYIEFKNKYDELMEVLKLNESK</sequence>
<keyword evidence="3" id="KW-1185">Reference proteome</keyword>
<evidence type="ECO:0000256" key="1">
    <source>
        <dbReference type="SAM" id="Coils"/>
    </source>
</evidence>
<dbReference type="KEGG" id="cad:Curi_c18010"/>
<dbReference type="EMBL" id="CP003326">
    <property type="protein sequence ID" value="AFS78808.1"/>
    <property type="molecule type" value="Genomic_DNA"/>
</dbReference>
<accession>K0AYF2</accession>